<dbReference type="PROSITE" id="PS50835">
    <property type="entry name" value="IG_LIKE"/>
    <property type="match status" value="1"/>
</dbReference>
<dbReference type="Proteomes" id="UP000472267">
    <property type="component" value="Chromosome 19"/>
</dbReference>
<feature type="domain" description="Ig-like" evidence="4">
    <location>
        <begin position="48"/>
        <end position="145"/>
    </location>
</feature>
<keyword evidence="2" id="KW-0391">Immunity</keyword>
<dbReference type="Ensembl" id="ENSSFAT00005056114.1">
    <property type="protein sequence ID" value="ENSSFAP00005054433.1"/>
    <property type="gene ID" value="ENSSFAG00005025905.1"/>
</dbReference>
<evidence type="ECO:0000256" key="3">
    <source>
        <dbReference type="SAM" id="MobiDB-lite"/>
    </source>
</evidence>
<evidence type="ECO:0000256" key="2">
    <source>
        <dbReference type="ARBA" id="ARBA00022859"/>
    </source>
</evidence>
<evidence type="ECO:0000313" key="6">
    <source>
        <dbReference type="Proteomes" id="UP000472267"/>
    </source>
</evidence>
<dbReference type="Pfam" id="PF07686">
    <property type="entry name" value="V-set"/>
    <property type="match status" value="1"/>
</dbReference>
<dbReference type="Gene3D" id="2.60.40.10">
    <property type="entry name" value="Immunoglobulins"/>
    <property type="match status" value="1"/>
</dbReference>
<reference evidence="5" key="1">
    <citation type="submission" date="2019-06" db="EMBL/GenBank/DDBJ databases">
        <authorList>
            <consortium name="Wellcome Sanger Institute Data Sharing"/>
        </authorList>
    </citation>
    <scope>NUCLEOTIDE SEQUENCE [LARGE SCALE GENOMIC DNA]</scope>
</reference>
<evidence type="ECO:0000259" key="4">
    <source>
        <dbReference type="PROSITE" id="PS50835"/>
    </source>
</evidence>
<dbReference type="GO" id="GO:0005886">
    <property type="term" value="C:plasma membrane"/>
    <property type="evidence" value="ECO:0007669"/>
    <property type="project" value="TreeGrafter"/>
</dbReference>
<organism evidence="5 6">
    <name type="scientific">Salarias fasciatus</name>
    <name type="common">Jewelled blenny</name>
    <name type="synonym">Blennius fasciatus</name>
    <dbReference type="NCBI Taxonomy" id="181472"/>
    <lineage>
        <taxon>Eukaryota</taxon>
        <taxon>Metazoa</taxon>
        <taxon>Chordata</taxon>
        <taxon>Craniata</taxon>
        <taxon>Vertebrata</taxon>
        <taxon>Euteleostomi</taxon>
        <taxon>Actinopterygii</taxon>
        <taxon>Neopterygii</taxon>
        <taxon>Teleostei</taxon>
        <taxon>Neoteleostei</taxon>
        <taxon>Acanthomorphata</taxon>
        <taxon>Ovalentaria</taxon>
        <taxon>Blenniimorphae</taxon>
        <taxon>Blenniiformes</taxon>
        <taxon>Blennioidei</taxon>
        <taxon>Blenniidae</taxon>
        <taxon>Salariinae</taxon>
        <taxon>Salarias</taxon>
    </lineage>
</organism>
<dbReference type="SMART" id="SM00406">
    <property type="entry name" value="IGv"/>
    <property type="match status" value="1"/>
</dbReference>
<dbReference type="PANTHER" id="PTHR23268:SF102">
    <property type="entry name" value="IMMUNOGLOBULIN V-SET DOMAIN-CONTAINING PROTEIN"/>
    <property type="match status" value="1"/>
</dbReference>
<keyword evidence="1" id="KW-0732">Signal</keyword>
<feature type="compositionally biased region" description="Basic and acidic residues" evidence="3">
    <location>
        <begin position="7"/>
        <end position="16"/>
    </location>
</feature>
<dbReference type="GO" id="GO:0007166">
    <property type="term" value="P:cell surface receptor signaling pathway"/>
    <property type="evidence" value="ECO:0007669"/>
    <property type="project" value="TreeGrafter"/>
</dbReference>
<accession>A0A672JJG5</accession>
<name>A0A672JJG5_SALFA</name>
<dbReference type="GO" id="GO:0002376">
    <property type="term" value="P:immune system process"/>
    <property type="evidence" value="ECO:0007669"/>
    <property type="project" value="UniProtKB-KW"/>
</dbReference>
<reference evidence="5" key="3">
    <citation type="submission" date="2025-09" db="UniProtKB">
        <authorList>
            <consortium name="Ensembl"/>
        </authorList>
    </citation>
    <scope>IDENTIFICATION</scope>
</reference>
<dbReference type="PANTHER" id="PTHR23268">
    <property type="entry name" value="T-CELL RECEPTOR BETA CHAIN"/>
    <property type="match status" value="1"/>
</dbReference>
<dbReference type="InterPro" id="IPR050413">
    <property type="entry name" value="TCR_beta_variable"/>
</dbReference>
<sequence length="152" mass="17057">MFLNCGRKTENPEGTHAHTGRTCKLHTERPRAPGFSCSSDTKDVNQTPRFITKRVSESVQSEIKCSHKIPSYQRILWYKQGQDKALQFLGYLNTKFDNVEEELKGKINFEGDGRNNGSLSISDLRLNDSAVYFCAASLHSAAHLSGVNTKTF</sequence>
<keyword evidence="6" id="KW-1185">Reference proteome</keyword>
<evidence type="ECO:0000313" key="5">
    <source>
        <dbReference type="Ensembl" id="ENSSFAP00005054433.1"/>
    </source>
</evidence>
<dbReference type="InterPro" id="IPR036179">
    <property type="entry name" value="Ig-like_dom_sf"/>
</dbReference>
<dbReference type="OMA" id="QDQHQTL"/>
<reference evidence="5" key="2">
    <citation type="submission" date="2025-08" db="UniProtKB">
        <authorList>
            <consortium name="Ensembl"/>
        </authorList>
    </citation>
    <scope>IDENTIFICATION</scope>
</reference>
<feature type="region of interest" description="Disordered" evidence="3">
    <location>
        <begin position="1"/>
        <end position="22"/>
    </location>
</feature>
<dbReference type="InterPro" id="IPR013106">
    <property type="entry name" value="Ig_V-set"/>
</dbReference>
<evidence type="ECO:0000256" key="1">
    <source>
        <dbReference type="ARBA" id="ARBA00022729"/>
    </source>
</evidence>
<protein>
    <recommendedName>
        <fullName evidence="4">Ig-like domain-containing protein</fullName>
    </recommendedName>
</protein>
<dbReference type="InterPro" id="IPR007110">
    <property type="entry name" value="Ig-like_dom"/>
</dbReference>
<dbReference type="SUPFAM" id="SSF48726">
    <property type="entry name" value="Immunoglobulin"/>
    <property type="match status" value="1"/>
</dbReference>
<dbReference type="InParanoid" id="A0A672JJG5"/>
<dbReference type="AlphaFoldDB" id="A0A672JJG5"/>
<proteinExistence type="predicted"/>
<dbReference type="InterPro" id="IPR013783">
    <property type="entry name" value="Ig-like_fold"/>
</dbReference>